<dbReference type="EMBL" id="CATNWA010021783">
    <property type="protein sequence ID" value="CAI9623931.1"/>
    <property type="molecule type" value="Genomic_DNA"/>
</dbReference>
<dbReference type="Proteomes" id="UP001162483">
    <property type="component" value="Unassembled WGS sequence"/>
</dbReference>
<evidence type="ECO:0000313" key="5">
    <source>
        <dbReference type="Proteomes" id="UP001162483"/>
    </source>
</evidence>
<organism evidence="4 5">
    <name type="scientific">Staurois parvus</name>
    <dbReference type="NCBI Taxonomy" id="386267"/>
    <lineage>
        <taxon>Eukaryota</taxon>
        <taxon>Metazoa</taxon>
        <taxon>Chordata</taxon>
        <taxon>Craniata</taxon>
        <taxon>Vertebrata</taxon>
        <taxon>Euteleostomi</taxon>
        <taxon>Amphibia</taxon>
        <taxon>Batrachia</taxon>
        <taxon>Anura</taxon>
        <taxon>Neobatrachia</taxon>
        <taxon>Ranoidea</taxon>
        <taxon>Ranidae</taxon>
        <taxon>Staurois</taxon>
    </lineage>
</organism>
<dbReference type="Pfam" id="PF01852">
    <property type="entry name" value="START"/>
    <property type="match status" value="1"/>
</dbReference>
<evidence type="ECO:0000256" key="2">
    <source>
        <dbReference type="ARBA" id="ARBA00022553"/>
    </source>
</evidence>
<sequence>MAPHPRRQFLVLRKWRTDLPRGGCVLVSTSVDHATGQPEDGVQAMIVSSQYLMEPCGMGRTRLTYICRADLRGRSPDWYNKVFGHLCAMEVARIRNSFPPLSPCGPETKL</sequence>
<name>A0ABN9HTB2_9NEOB</name>
<accession>A0ABN9HTB2</accession>
<dbReference type="SUPFAM" id="SSF55961">
    <property type="entry name" value="Bet v1-like"/>
    <property type="match status" value="1"/>
</dbReference>
<comment type="caution">
    <text evidence="4">The sequence shown here is derived from an EMBL/GenBank/DDBJ whole genome shotgun (WGS) entry which is preliminary data.</text>
</comment>
<dbReference type="PROSITE" id="PS50848">
    <property type="entry name" value="START"/>
    <property type="match status" value="1"/>
</dbReference>
<protein>
    <recommendedName>
        <fullName evidence="3">START domain-containing protein</fullName>
    </recommendedName>
</protein>
<dbReference type="Gene3D" id="3.30.530.20">
    <property type="match status" value="1"/>
</dbReference>
<evidence type="ECO:0000313" key="4">
    <source>
        <dbReference type="EMBL" id="CAI9623931.1"/>
    </source>
</evidence>
<dbReference type="InterPro" id="IPR023393">
    <property type="entry name" value="START-like_dom_sf"/>
</dbReference>
<feature type="domain" description="START" evidence="3">
    <location>
        <begin position="1"/>
        <end position="79"/>
    </location>
</feature>
<gene>
    <name evidence="4" type="ORF">SPARVUS_LOCUS16559355</name>
</gene>
<evidence type="ECO:0000256" key="1">
    <source>
        <dbReference type="ARBA" id="ARBA00022468"/>
    </source>
</evidence>
<dbReference type="PANTHER" id="PTHR12659">
    <property type="entry name" value="RHO-TYPE GTPASE ACTIVATING PROTEIN"/>
    <property type="match status" value="1"/>
</dbReference>
<dbReference type="PANTHER" id="PTHR12659:SF3">
    <property type="entry name" value="STAR-RELATED LIPID TRANSFER PROTEIN 8"/>
    <property type="match status" value="1"/>
</dbReference>
<proteinExistence type="predicted"/>
<reference evidence="4" key="1">
    <citation type="submission" date="2023-05" db="EMBL/GenBank/DDBJ databases">
        <authorList>
            <person name="Stuckert A."/>
        </authorList>
    </citation>
    <scope>NUCLEOTIDE SEQUENCE</scope>
</reference>
<keyword evidence="1" id="KW-0343">GTPase activation</keyword>
<keyword evidence="2" id="KW-0597">Phosphoprotein</keyword>
<dbReference type="InterPro" id="IPR002913">
    <property type="entry name" value="START_lipid-bd_dom"/>
</dbReference>
<evidence type="ECO:0000259" key="3">
    <source>
        <dbReference type="PROSITE" id="PS50848"/>
    </source>
</evidence>
<keyword evidence="5" id="KW-1185">Reference proteome</keyword>